<dbReference type="RefSeq" id="WP_307633710.1">
    <property type="nucleotide sequence ID" value="NZ_JAPHEH010000001.1"/>
</dbReference>
<dbReference type="PANTHER" id="PTHR11061:SF30">
    <property type="entry name" value="TRNA (URACIL(54)-C(5))-METHYLTRANSFERASE"/>
    <property type="match status" value="1"/>
</dbReference>
<proteinExistence type="inferred from homology"/>
<evidence type="ECO:0000313" key="7">
    <source>
        <dbReference type="EMBL" id="MDG4476745.1"/>
    </source>
</evidence>
<dbReference type="EC" id="2.1.1.190" evidence="7"/>
<dbReference type="CDD" id="cd02440">
    <property type="entry name" value="AdoMet_MTases"/>
    <property type="match status" value="1"/>
</dbReference>
<dbReference type="AlphaFoldDB" id="A0A9X4MIB1"/>
<keyword evidence="3 4" id="KW-0949">S-adenosyl-L-methionine</keyword>
<feature type="active site" description="Nucleophile" evidence="4">
    <location>
        <position position="404"/>
    </location>
</feature>
<keyword evidence="2 4" id="KW-0808">Transferase</keyword>
<feature type="active site" evidence="5">
    <location>
        <position position="404"/>
    </location>
</feature>
<dbReference type="Pfam" id="PF01938">
    <property type="entry name" value="TRAM"/>
    <property type="match status" value="1"/>
</dbReference>
<evidence type="ECO:0000256" key="1">
    <source>
        <dbReference type="ARBA" id="ARBA00022603"/>
    </source>
</evidence>
<gene>
    <name evidence="7" type="primary">rlmD</name>
    <name evidence="7" type="ORF">OLX77_11330</name>
</gene>
<evidence type="ECO:0000256" key="3">
    <source>
        <dbReference type="ARBA" id="ARBA00022691"/>
    </source>
</evidence>
<dbReference type="SUPFAM" id="SSF50249">
    <property type="entry name" value="Nucleic acid-binding proteins"/>
    <property type="match status" value="1"/>
</dbReference>
<dbReference type="Pfam" id="PF05958">
    <property type="entry name" value="tRNA_U5-meth_tr"/>
    <property type="match status" value="1"/>
</dbReference>
<dbReference type="GO" id="GO:0070475">
    <property type="term" value="P:rRNA base methylation"/>
    <property type="evidence" value="ECO:0007669"/>
    <property type="project" value="TreeGrafter"/>
</dbReference>
<keyword evidence="8" id="KW-1185">Reference proteome</keyword>
<keyword evidence="1 4" id="KW-0489">Methyltransferase</keyword>
<dbReference type="Proteomes" id="UP001154240">
    <property type="component" value="Unassembled WGS sequence"/>
</dbReference>
<dbReference type="InterPro" id="IPR012340">
    <property type="entry name" value="NA-bd_OB-fold"/>
</dbReference>
<dbReference type="Gene3D" id="2.40.50.140">
    <property type="entry name" value="Nucleic acid-binding proteins"/>
    <property type="match status" value="1"/>
</dbReference>
<dbReference type="InterPro" id="IPR010280">
    <property type="entry name" value="U5_MeTrfase_fam"/>
</dbReference>
<comment type="similarity">
    <text evidence="4">Belongs to the class I-like SAM-binding methyltransferase superfamily. RNA M5U methyltransferase family.</text>
</comment>
<dbReference type="SUPFAM" id="SSF53335">
    <property type="entry name" value="S-adenosyl-L-methionine-dependent methyltransferases"/>
    <property type="match status" value="1"/>
</dbReference>
<evidence type="ECO:0000313" key="8">
    <source>
        <dbReference type="Proteomes" id="UP001154240"/>
    </source>
</evidence>
<feature type="binding site" evidence="4">
    <location>
        <position position="329"/>
    </location>
    <ligand>
        <name>S-adenosyl-L-methionine</name>
        <dbReference type="ChEBI" id="CHEBI:59789"/>
    </ligand>
</feature>
<reference evidence="7" key="2">
    <citation type="submission" date="2022-10" db="EMBL/GenBank/DDBJ databases">
        <authorList>
            <person name="Aronson H.S."/>
        </authorList>
    </citation>
    <scope>NUCLEOTIDE SEQUENCE</scope>
    <source>
        <strain evidence="7">RS19-109</strain>
    </source>
</reference>
<sequence>MSKSVELTVDKVIKGGLGLGRLSDGQVVMVPRVLPGERVRVQLRRQHKQYQEADLLEVLTPSEHRIPPICSVYDTCGGCDFQHATYEEQLRLKNGILGETLCRAGLCREEELPALLGAPLASPQPFGYRQRIRLQVAQGVVGYFGRQSHSLVPVSRCPLAGEGINSVLADLLKSRPFQSLMVLASAIELLENPGHNSVILLIHYTRKTRPAEHQAAKLLCQTLPKLAAVIFSVEGQTKGPYFTERGEVQPSELRVEFSLPGELCGQPLTLGLEPGGFCQVNLGQNENCIKLLLEWTREMQPAKVLDLFCGMGNFSLPLSMQGWEVTGMDMQRSTIRSGVRNAEAAGLGDRCQFSQESATKAARRLLAEKSTFDCLLLDPPRSGCADLIPLLPGLNARQIIYISCDPATLARDLAGLIQAGYRLAEVRLVDMFPQTAHQETMVRLERE</sequence>
<feature type="binding site" evidence="4">
    <location>
        <position position="378"/>
    </location>
    <ligand>
        <name>S-adenosyl-L-methionine</name>
        <dbReference type="ChEBI" id="CHEBI:59789"/>
    </ligand>
</feature>
<comment type="caution">
    <text evidence="7">The sequence shown here is derived from an EMBL/GenBank/DDBJ whole genome shotgun (WGS) entry which is preliminary data.</text>
</comment>
<accession>A0A9X4MIB1</accession>
<dbReference type="PROSITE" id="PS50926">
    <property type="entry name" value="TRAM"/>
    <property type="match status" value="1"/>
</dbReference>
<dbReference type="InterPro" id="IPR030390">
    <property type="entry name" value="MeTrfase_TrmA_AS"/>
</dbReference>
<feature type="binding site" evidence="4">
    <location>
        <position position="279"/>
    </location>
    <ligand>
        <name>S-adenosyl-L-methionine</name>
        <dbReference type="ChEBI" id="CHEBI:59789"/>
    </ligand>
</feature>
<dbReference type="Gene3D" id="2.40.50.1070">
    <property type="match status" value="1"/>
</dbReference>
<feature type="domain" description="TRAM" evidence="6">
    <location>
        <begin position="1"/>
        <end position="57"/>
    </location>
</feature>
<evidence type="ECO:0000256" key="2">
    <source>
        <dbReference type="ARBA" id="ARBA00022679"/>
    </source>
</evidence>
<organism evidence="7 8">
    <name type="scientific">Thiovibrio frasassiensis</name>
    <dbReference type="NCBI Taxonomy" id="2984131"/>
    <lineage>
        <taxon>Bacteria</taxon>
        <taxon>Pseudomonadati</taxon>
        <taxon>Thermodesulfobacteriota</taxon>
        <taxon>Desulfobulbia</taxon>
        <taxon>Desulfobulbales</taxon>
        <taxon>Thiovibrionaceae</taxon>
        <taxon>Thiovibrio</taxon>
    </lineage>
</organism>
<dbReference type="PROSITE" id="PS51687">
    <property type="entry name" value="SAM_MT_RNA_M5U"/>
    <property type="match status" value="1"/>
</dbReference>
<feature type="binding site" evidence="4">
    <location>
        <position position="308"/>
    </location>
    <ligand>
        <name>S-adenosyl-L-methionine</name>
        <dbReference type="ChEBI" id="CHEBI:59789"/>
    </ligand>
</feature>
<dbReference type="EMBL" id="JAPHEH010000001">
    <property type="protein sequence ID" value="MDG4476745.1"/>
    <property type="molecule type" value="Genomic_DNA"/>
</dbReference>
<evidence type="ECO:0000259" key="6">
    <source>
        <dbReference type="PROSITE" id="PS50926"/>
    </source>
</evidence>
<name>A0A9X4MIB1_9BACT</name>
<dbReference type="PROSITE" id="PS01230">
    <property type="entry name" value="TRMA_1"/>
    <property type="match status" value="1"/>
</dbReference>
<dbReference type="InterPro" id="IPR029063">
    <property type="entry name" value="SAM-dependent_MTases_sf"/>
</dbReference>
<reference evidence="7" key="1">
    <citation type="journal article" date="2022" name="bioRxiv">
        <title>Thiovibrio frasassiensisgen. nov., sp. nov., an autotrophic, elemental sulfur disproportionating bacterium isolated from sulfidic karst sediment, and proposal of Thiovibrionaceae fam. nov.</title>
        <authorList>
            <person name="Aronson H."/>
            <person name="Thomas C."/>
            <person name="Bhattacharyya M."/>
            <person name="Eckstein S."/>
            <person name="Jensen S."/>
            <person name="Barco R."/>
            <person name="Macalady J."/>
            <person name="Amend J."/>
        </authorList>
    </citation>
    <scope>NUCLEOTIDE SEQUENCE</scope>
    <source>
        <strain evidence="7">RS19-109</strain>
    </source>
</reference>
<evidence type="ECO:0000256" key="5">
    <source>
        <dbReference type="PROSITE-ProRule" id="PRU10015"/>
    </source>
</evidence>
<dbReference type="GO" id="GO:0070041">
    <property type="term" value="F:rRNA (uridine-C5-)-methyltransferase activity"/>
    <property type="evidence" value="ECO:0007669"/>
    <property type="project" value="TreeGrafter"/>
</dbReference>
<dbReference type="Gene3D" id="3.40.50.150">
    <property type="entry name" value="Vaccinia Virus protein VP39"/>
    <property type="match status" value="1"/>
</dbReference>
<protein>
    <submittedName>
        <fullName evidence="7">23S rRNA (Uracil(1939)-C(5))-methyltransferase RlmD</fullName>
        <ecNumber evidence="7">2.1.1.190</ecNumber>
    </submittedName>
</protein>
<dbReference type="NCBIfam" id="TIGR00479">
    <property type="entry name" value="rumA"/>
    <property type="match status" value="1"/>
</dbReference>
<dbReference type="InterPro" id="IPR002792">
    <property type="entry name" value="TRAM_dom"/>
</dbReference>
<evidence type="ECO:0000256" key="4">
    <source>
        <dbReference type="PROSITE-ProRule" id="PRU01024"/>
    </source>
</evidence>
<dbReference type="PANTHER" id="PTHR11061">
    <property type="entry name" value="RNA M5U METHYLTRANSFERASE"/>
    <property type="match status" value="1"/>
</dbReference>